<feature type="domain" description="bAvd-like" evidence="1">
    <location>
        <begin position="3"/>
        <end position="96"/>
    </location>
</feature>
<comment type="caution">
    <text evidence="2">The sequence shown here is derived from an EMBL/GenBank/DDBJ whole genome shotgun (WGS) entry which is preliminary data.</text>
</comment>
<dbReference type="InterPro" id="IPR055360">
    <property type="entry name" value="bAvd"/>
</dbReference>
<dbReference type="Proteomes" id="UP000176902">
    <property type="component" value="Unassembled WGS sequence"/>
</dbReference>
<evidence type="ECO:0000259" key="1">
    <source>
        <dbReference type="Pfam" id="PF22296"/>
    </source>
</evidence>
<proteinExistence type="predicted"/>
<gene>
    <name evidence="2" type="ORF">A3C59_03365</name>
</gene>
<protein>
    <recommendedName>
        <fullName evidence="1">bAvd-like domain-containing protein</fullName>
    </recommendedName>
</protein>
<dbReference type="STRING" id="1797768.A3C59_03365"/>
<reference evidence="2 3" key="1">
    <citation type="journal article" date="2016" name="Nat. Commun.">
        <title>Thousands of microbial genomes shed light on interconnected biogeochemical processes in an aquifer system.</title>
        <authorList>
            <person name="Anantharaman K."/>
            <person name="Brown C.T."/>
            <person name="Hug L.A."/>
            <person name="Sharon I."/>
            <person name="Castelle C.J."/>
            <person name="Probst A.J."/>
            <person name="Thomas B.C."/>
            <person name="Singh A."/>
            <person name="Wilkins M.J."/>
            <person name="Karaoz U."/>
            <person name="Brodie E.L."/>
            <person name="Williams K.H."/>
            <person name="Hubbard S.S."/>
            <person name="Banfield J.F."/>
        </authorList>
    </citation>
    <scope>NUCLEOTIDE SEQUENCE [LARGE SCALE GENOMIC DNA]</scope>
</reference>
<organism evidence="2 3">
    <name type="scientific">Candidatus Daviesbacteria bacterium RIFCSPHIGHO2_02_FULL_36_13</name>
    <dbReference type="NCBI Taxonomy" id="1797768"/>
    <lineage>
        <taxon>Bacteria</taxon>
        <taxon>Candidatus Daviesiibacteriota</taxon>
    </lineage>
</organism>
<dbReference type="AlphaFoldDB" id="A0A1F5JQ91"/>
<name>A0A1F5JQ91_9BACT</name>
<dbReference type="SUPFAM" id="SSF158446">
    <property type="entry name" value="IVS-encoded protein-like"/>
    <property type="match status" value="1"/>
</dbReference>
<dbReference type="Pfam" id="PF22296">
    <property type="entry name" value="bAvd"/>
    <property type="match status" value="1"/>
</dbReference>
<dbReference type="Gene3D" id="1.20.1440.60">
    <property type="entry name" value="23S rRNA-intervening sequence"/>
    <property type="match status" value="1"/>
</dbReference>
<dbReference type="EMBL" id="MFCV01000044">
    <property type="protein sequence ID" value="OGE30728.1"/>
    <property type="molecule type" value="Genomic_DNA"/>
</dbReference>
<accession>A0A1F5JQ91</accession>
<evidence type="ECO:0000313" key="2">
    <source>
        <dbReference type="EMBL" id="OGE30728.1"/>
    </source>
</evidence>
<dbReference type="CDD" id="cd16376">
    <property type="entry name" value="Avd_like"/>
    <property type="match status" value="1"/>
</dbReference>
<dbReference type="InterPro" id="IPR036583">
    <property type="entry name" value="23S_rRNA_IVS_sf"/>
</dbReference>
<sequence>MLLYQSLKLFPKKDRFTLGQKIDNLALIIFEQVFAAGTTTPDRKLPILEKSIASLDLLKILVRLAKDIQALDNKKYLQLEQALQEIGRMLGGWRKSLK</sequence>
<evidence type="ECO:0000313" key="3">
    <source>
        <dbReference type="Proteomes" id="UP000176902"/>
    </source>
</evidence>